<dbReference type="EMBL" id="CH476739">
    <property type="protein sequence ID" value="EIE85539.1"/>
    <property type="molecule type" value="Genomic_DNA"/>
</dbReference>
<sequence length="262" mass="29455">MTGEKVAIKIIPKSRLIDNDYTQKAVKREIAIMKLIKHPNIISLIDVIDLSDSSNLYLIMEYVQGGELFEYLVSQGKLSEREARKYFQQIITTLDYCHRHLICHRDLKPENLLIDAEKNIKIADFGMASLQPPGSLLETSCGSPHYASPEVVNASGVAYDGPTSDIWSCGIILYVMLSGRLPFDYEDIRKLLKKIKQMLSHPWFTVDTLPNATVLPDPPTALEIGRPVVNVSEVDDRILETLKALWTDLSTNQILDALLSSE</sequence>
<dbReference type="RefSeq" id="XP_067520935.1">
    <property type="nucleotide sequence ID" value="XM_067664834.1"/>
</dbReference>
<feature type="domain" description="Protein kinase" evidence="3">
    <location>
        <begin position="1"/>
        <end position="262"/>
    </location>
</feature>
<dbReference type="eggNOG" id="KOG0588">
    <property type="taxonomic scope" value="Eukaryota"/>
</dbReference>
<dbReference type="InterPro" id="IPR000719">
    <property type="entry name" value="Prot_kinase_dom"/>
</dbReference>
<dbReference type="GO" id="GO:0035556">
    <property type="term" value="P:intracellular signal transduction"/>
    <property type="evidence" value="ECO:0007669"/>
    <property type="project" value="TreeGrafter"/>
</dbReference>
<reference evidence="4 5" key="1">
    <citation type="journal article" date="2009" name="PLoS Genet.">
        <title>Genomic analysis of the basal lineage fungus Rhizopus oryzae reveals a whole-genome duplication.</title>
        <authorList>
            <person name="Ma L.-J."/>
            <person name="Ibrahim A.S."/>
            <person name="Skory C."/>
            <person name="Grabherr M.G."/>
            <person name="Burger G."/>
            <person name="Butler M."/>
            <person name="Elias M."/>
            <person name="Idnurm A."/>
            <person name="Lang B.F."/>
            <person name="Sone T."/>
            <person name="Abe A."/>
            <person name="Calvo S.E."/>
            <person name="Corrochano L.M."/>
            <person name="Engels R."/>
            <person name="Fu J."/>
            <person name="Hansberg W."/>
            <person name="Kim J.-M."/>
            <person name="Kodira C.D."/>
            <person name="Koehrsen M.J."/>
            <person name="Liu B."/>
            <person name="Miranda-Saavedra D."/>
            <person name="O'Leary S."/>
            <person name="Ortiz-Castellanos L."/>
            <person name="Poulter R."/>
            <person name="Rodriguez-Romero J."/>
            <person name="Ruiz-Herrera J."/>
            <person name="Shen Y.-Q."/>
            <person name="Zeng Q."/>
            <person name="Galagan J."/>
            <person name="Birren B.W."/>
            <person name="Cuomo C.A."/>
            <person name="Wickes B.L."/>
        </authorList>
    </citation>
    <scope>NUCLEOTIDE SEQUENCE [LARGE SCALE GENOMIC DNA]</scope>
    <source>
        <strain evidence="5">RA 99-880 / ATCC MYA-4621 / FGSC 9543 / NRRL 43880</strain>
    </source>
</reference>
<evidence type="ECO:0000256" key="2">
    <source>
        <dbReference type="ARBA" id="ARBA00022840"/>
    </source>
</evidence>
<dbReference type="VEuPathDB" id="FungiDB:RO3G_10249"/>
<accession>I1CAQ9</accession>
<dbReference type="OrthoDB" id="504170at2759"/>
<dbReference type="PROSITE" id="PS00108">
    <property type="entry name" value="PROTEIN_KINASE_ST"/>
    <property type="match status" value="1"/>
</dbReference>
<dbReference type="InterPro" id="IPR008271">
    <property type="entry name" value="Ser/Thr_kinase_AS"/>
</dbReference>
<dbReference type="InParanoid" id="I1CAQ9"/>
<dbReference type="GO" id="GO:0004674">
    <property type="term" value="F:protein serine/threonine kinase activity"/>
    <property type="evidence" value="ECO:0007669"/>
    <property type="project" value="TreeGrafter"/>
</dbReference>
<dbReference type="PANTHER" id="PTHR24346">
    <property type="entry name" value="MAP/MICROTUBULE AFFINITY-REGULATING KINASE"/>
    <property type="match status" value="1"/>
</dbReference>
<dbReference type="InterPro" id="IPR011009">
    <property type="entry name" value="Kinase-like_dom_sf"/>
</dbReference>
<evidence type="ECO:0000256" key="1">
    <source>
        <dbReference type="ARBA" id="ARBA00022741"/>
    </source>
</evidence>
<dbReference type="GeneID" id="93617215"/>
<dbReference type="SMART" id="SM00220">
    <property type="entry name" value="S_TKc"/>
    <property type="match status" value="1"/>
</dbReference>
<name>I1CAQ9_RHIO9</name>
<keyword evidence="2" id="KW-0067">ATP-binding</keyword>
<dbReference type="Proteomes" id="UP000009138">
    <property type="component" value="Unassembled WGS sequence"/>
</dbReference>
<dbReference type="FunFam" id="1.10.510.10:FF:000571">
    <property type="entry name" value="Maternal embryonic leucine zipper kinase"/>
    <property type="match status" value="1"/>
</dbReference>
<dbReference type="PANTHER" id="PTHR24346:SF110">
    <property type="entry name" value="NON-SPECIFIC SERINE_THREONINE PROTEIN KINASE"/>
    <property type="match status" value="1"/>
</dbReference>
<evidence type="ECO:0000259" key="3">
    <source>
        <dbReference type="PROSITE" id="PS50011"/>
    </source>
</evidence>
<dbReference type="GO" id="GO:0005737">
    <property type="term" value="C:cytoplasm"/>
    <property type="evidence" value="ECO:0007669"/>
    <property type="project" value="TreeGrafter"/>
</dbReference>
<dbReference type="STRING" id="246409.I1CAQ9"/>
<evidence type="ECO:0000313" key="4">
    <source>
        <dbReference type="EMBL" id="EIE85539.1"/>
    </source>
</evidence>
<proteinExistence type="predicted"/>
<keyword evidence="5" id="KW-1185">Reference proteome</keyword>
<dbReference type="AlphaFoldDB" id="I1CAQ9"/>
<dbReference type="Gene3D" id="1.10.510.10">
    <property type="entry name" value="Transferase(Phosphotransferase) domain 1"/>
    <property type="match status" value="1"/>
</dbReference>
<keyword evidence="1" id="KW-0547">Nucleotide-binding</keyword>
<gene>
    <name evidence="4" type="ORF">RO3G_10249</name>
</gene>
<dbReference type="OMA" id="ITGCMPF"/>
<dbReference type="Pfam" id="PF00069">
    <property type="entry name" value="Pkinase"/>
    <property type="match status" value="1"/>
</dbReference>
<dbReference type="GO" id="GO:0005524">
    <property type="term" value="F:ATP binding"/>
    <property type="evidence" value="ECO:0007669"/>
    <property type="project" value="UniProtKB-KW"/>
</dbReference>
<dbReference type="PROSITE" id="PS50011">
    <property type="entry name" value="PROTEIN_KINASE_DOM"/>
    <property type="match status" value="1"/>
</dbReference>
<dbReference type="SUPFAM" id="SSF56112">
    <property type="entry name" value="Protein kinase-like (PK-like)"/>
    <property type="match status" value="1"/>
</dbReference>
<protein>
    <recommendedName>
        <fullName evidence="3">Protein kinase domain-containing protein</fullName>
    </recommendedName>
</protein>
<evidence type="ECO:0000313" key="5">
    <source>
        <dbReference type="Proteomes" id="UP000009138"/>
    </source>
</evidence>
<organism evidence="4 5">
    <name type="scientific">Rhizopus delemar (strain RA 99-880 / ATCC MYA-4621 / FGSC 9543 / NRRL 43880)</name>
    <name type="common">Mucormycosis agent</name>
    <name type="synonym">Rhizopus arrhizus var. delemar</name>
    <dbReference type="NCBI Taxonomy" id="246409"/>
    <lineage>
        <taxon>Eukaryota</taxon>
        <taxon>Fungi</taxon>
        <taxon>Fungi incertae sedis</taxon>
        <taxon>Mucoromycota</taxon>
        <taxon>Mucoromycotina</taxon>
        <taxon>Mucoromycetes</taxon>
        <taxon>Mucorales</taxon>
        <taxon>Mucorineae</taxon>
        <taxon>Rhizopodaceae</taxon>
        <taxon>Rhizopus</taxon>
    </lineage>
</organism>